<evidence type="ECO:0000256" key="13">
    <source>
        <dbReference type="PROSITE-ProRule" id="PRU01211"/>
    </source>
</evidence>
<dbReference type="PIRSF" id="PIRSF036365">
    <property type="entry name" value="Astacin_nematoda"/>
    <property type="match status" value="1"/>
</dbReference>
<evidence type="ECO:0000256" key="10">
    <source>
        <dbReference type="ARBA" id="ARBA00023157"/>
    </source>
</evidence>
<dbReference type="InterPro" id="IPR001506">
    <property type="entry name" value="Peptidase_M12A"/>
</dbReference>
<dbReference type="PANTHER" id="PTHR10127:SF780">
    <property type="entry name" value="METALLOENDOPEPTIDASE"/>
    <property type="match status" value="1"/>
</dbReference>
<dbReference type="InterPro" id="IPR035914">
    <property type="entry name" value="Sperma_CUB_dom_sf"/>
</dbReference>
<keyword evidence="6" id="KW-0732">Signal</keyword>
<evidence type="ECO:0000259" key="15">
    <source>
        <dbReference type="PROSITE" id="PS51864"/>
    </source>
</evidence>
<evidence type="ECO:0000256" key="1">
    <source>
        <dbReference type="ARBA" id="ARBA00004613"/>
    </source>
</evidence>
<dbReference type="InterPro" id="IPR000859">
    <property type="entry name" value="CUB_dom"/>
</dbReference>
<comment type="caution">
    <text evidence="13">Lacks conserved residue(s) required for the propagation of feature annotation.</text>
</comment>
<dbReference type="SMART" id="SM00235">
    <property type="entry name" value="ZnMc"/>
    <property type="match status" value="1"/>
</dbReference>
<dbReference type="Pfam" id="PF01400">
    <property type="entry name" value="Astacin"/>
    <property type="match status" value="1"/>
</dbReference>
<name>A0A0N5A6P2_PARTI</name>
<feature type="active site" evidence="13">
    <location>
        <position position="211"/>
    </location>
</feature>
<evidence type="ECO:0000256" key="11">
    <source>
        <dbReference type="ARBA" id="ARBA00023180"/>
    </source>
</evidence>
<evidence type="ECO:0000256" key="12">
    <source>
        <dbReference type="PIRNR" id="PIRNR036365"/>
    </source>
</evidence>
<evidence type="ECO:0000256" key="5">
    <source>
        <dbReference type="ARBA" id="ARBA00022723"/>
    </source>
</evidence>
<keyword evidence="10" id="KW-1015">Disulfide bond</keyword>
<keyword evidence="9 13" id="KW-0482">Metalloprotease</keyword>
<keyword evidence="11" id="KW-0325">Glycoprotein</keyword>
<evidence type="ECO:0000256" key="9">
    <source>
        <dbReference type="ARBA" id="ARBA00023049"/>
    </source>
</evidence>
<protein>
    <recommendedName>
        <fullName evidence="12">Zinc metalloproteinase</fullName>
    </recommendedName>
</protein>
<dbReference type="PROSITE" id="PS00022">
    <property type="entry name" value="EGF_1"/>
    <property type="match status" value="1"/>
</dbReference>
<dbReference type="Pfam" id="PF00431">
    <property type="entry name" value="CUB"/>
    <property type="match status" value="1"/>
</dbReference>
<feature type="binding site" evidence="13">
    <location>
        <position position="210"/>
    </location>
    <ligand>
        <name>Zn(2+)</name>
        <dbReference type="ChEBI" id="CHEBI:29105"/>
        <note>catalytic</note>
    </ligand>
</feature>
<dbReference type="GO" id="GO:0005576">
    <property type="term" value="C:extracellular region"/>
    <property type="evidence" value="ECO:0007669"/>
    <property type="project" value="UniProtKB-SubCell"/>
</dbReference>
<evidence type="ECO:0000256" key="14">
    <source>
        <dbReference type="RuleBase" id="RU361183"/>
    </source>
</evidence>
<comment type="subcellular location">
    <subcellularLocation>
        <location evidence="1 12">Secreted</location>
    </subcellularLocation>
</comment>
<evidence type="ECO:0000256" key="8">
    <source>
        <dbReference type="ARBA" id="ARBA00022833"/>
    </source>
</evidence>
<dbReference type="InterPro" id="IPR006026">
    <property type="entry name" value="Peptidase_Metallo"/>
</dbReference>
<keyword evidence="5 13" id="KW-0479">Metal-binding</keyword>
<dbReference type="InterPro" id="IPR000742">
    <property type="entry name" value="EGF"/>
</dbReference>
<keyword evidence="2 12" id="KW-0964">Secreted</keyword>
<dbReference type="WBParaSite" id="PTRK_0001766400.1">
    <property type="protein sequence ID" value="PTRK_0001766400.1"/>
    <property type="gene ID" value="PTRK_0001766400"/>
</dbReference>
<keyword evidence="4 13" id="KW-0645">Protease</keyword>
<proteinExistence type="predicted"/>
<dbReference type="PRINTS" id="PR00480">
    <property type="entry name" value="ASTACIN"/>
</dbReference>
<dbReference type="SMART" id="SM00042">
    <property type="entry name" value="CUB"/>
    <property type="match status" value="1"/>
</dbReference>
<dbReference type="Proteomes" id="UP000038045">
    <property type="component" value="Unplaced"/>
</dbReference>
<accession>A0A0N5A6P2</accession>
<dbReference type="Gene3D" id="2.60.120.290">
    <property type="entry name" value="Spermadhesin, CUB domain"/>
    <property type="match status" value="1"/>
</dbReference>
<dbReference type="InterPro" id="IPR034035">
    <property type="entry name" value="Astacin-like_dom"/>
</dbReference>
<evidence type="ECO:0000256" key="3">
    <source>
        <dbReference type="ARBA" id="ARBA00022536"/>
    </source>
</evidence>
<dbReference type="PROSITE" id="PS51864">
    <property type="entry name" value="ASTACIN"/>
    <property type="match status" value="1"/>
</dbReference>
<dbReference type="PANTHER" id="PTHR10127">
    <property type="entry name" value="DISCOIDIN, CUB, EGF, LAMININ , AND ZINC METALLOPROTEASE DOMAIN CONTAINING"/>
    <property type="match status" value="1"/>
</dbReference>
<dbReference type="AlphaFoldDB" id="A0A0N5A6P2"/>
<feature type="binding site" evidence="13">
    <location>
        <position position="220"/>
    </location>
    <ligand>
        <name>Zn(2+)</name>
        <dbReference type="ChEBI" id="CHEBI:29105"/>
        <note>catalytic</note>
    </ligand>
</feature>
<evidence type="ECO:0000313" key="17">
    <source>
        <dbReference type="WBParaSite" id="PTRK_0001766400.1"/>
    </source>
</evidence>
<dbReference type="GO" id="GO:0006508">
    <property type="term" value="P:proteolysis"/>
    <property type="evidence" value="ECO:0007669"/>
    <property type="project" value="UniProtKB-KW"/>
</dbReference>
<keyword evidence="8 13" id="KW-0862">Zinc</keyword>
<dbReference type="GO" id="GO:0004222">
    <property type="term" value="F:metalloendopeptidase activity"/>
    <property type="evidence" value="ECO:0007669"/>
    <property type="project" value="UniProtKB-UniRule"/>
</dbReference>
<dbReference type="CDD" id="cd00041">
    <property type="entry name" value="CUB"/>
    <property type="match status" value="1"/>
</dbReference>
<dbReference type="InterPro" id="IPR024079">
    <property type="entry name" value="MetalloPept_cat_dom_sf"/>
</dbReference>
<comment type="cofactor">
    <cofactor evidence="13 14">
        <name>Zn(2+)</name>
        <dbReference type="ChEBI" id="CHEBI:29105"/>
    </cofactor>
    <text evidence="13 14">Binds 1 zinc ion per subunit.</text>
</comment>
<evidence type="ECO:0000256" key="2">
    <source>
        <dbReference type="ARBA" id="ARBA00022525"/>
    </source>
</evidence>
<organism evidence="16 17">
    <name type="scientific">Parastrongyloides trichosuri</name>
    <name type="common">Possum-specific nematode worm</name>
    <dbReference type="NCBI Taxonomy" id="131310"/>
    <lineage>
        <taxon>Eukaryota</taxon>
        <taxon>Metazoa</taxon>
        <taxon>Ecdysozoa</taxon>
        <taxon>Nematoda</taxon>
        <taxon>Chromadorea</taxon>
        <taxon>Rhabditida</taxon>
        <taxon>Tylenchina</taxon>
        <taxon>Panagrolaimomorpha</taxon>
        <taxon>Strongyloidoidea</taxon>
        <taxon>Strongyloididae</taxon>
        <taxon>Parastrongyloides</taxon>
    </lineage>
</organism>
<dbReference type="SUPFAM" id="SSF55486">
    <property type="entry name" value="Metalloproteases ('zincins'), catalytic domain"/>
    <property type="match status" value="1"/>
</dbReference>
<keyword evidence="16" id="KW-1185">Reference proteome</keyword>
<dbReference type="GO" id="GO:0008270">
    <property type="term" value="F:zinc ion binding"/>
    <property type="evidence" value="ECO:0007669"/>
    <property type="project" value="UniProtKB-UniRule"/>
</dbReference>
<dbReference type="SUPFAM" id="SSF49854">
    <property type="entry name" value="Spermadhesin, CUB domain"/>
    <property type="match status" value="1"/>
</dbReference>
<dbReference type="InterPro" id="IPR017050">
    <property type="entry name" value="Metallopeptidase_nem"/>
</dbReference>
<evidence type="ECO:0000256" key="4">
    <source>
        <dbReference type="ARBA" id="ARBA00022670"/>
    </source>
</evidence>
<evidence type="ECO:0000256" key="6">
    <source>
        <dbReference type="ARBA" id="ARBA00022729"/>
    </source>
</evidence>
<keyword evidence="3" id="KW-0245">EGF-like domain</keyword>
<reference evidence="17" key="1">
    <citation type="submission" date="2017-02" db="UniProtKB">
        <authorList>
            <consortium name="WormBaseParasite"/>
        </authorList>
    </citation>
    <scope>IDENTIFICATION</scope>
</reference>
<feature type="binding site" evidence="13">
    <location>
        <position position="214"/>
    </location>
    <ligand>
        <name>Zn(2+)</name>
        <dbReference type="ChEBI" id="CHEBI:29105"/>
        <note>catalytic</note>
    </ligand>
</feature>
<evidence type="ECO:0000256" key="7">
    <source>
        <dbReference type="ARBA" id="ARBA00022801"/>
    </source>
</evidence>
<dbReference type="GO" id="GO:0018996">
    <property type="term" value="P:molting cycle, collagen and cuticulin-based cuticle"/>
    <property type="evidence" value="ECO:0007669"/>
    <property type="project" value="InterPro"/>
</dbReference>
<dbReference type="CDD" id="cd04280">
    <property type="entry name" value="ZnMc_astacin_like"/>
    <property type="match status" value="1"/>
</dbReference>
<keyword evidence="7 13" id="KW-0378">Hydrolase</keyword>
<evidence type="ECO:0000313" key="16">
    <source>
        <dbReference type="Proteomes" id="UP000038045"/>
    </source>
</evidence>
<feature type="domain" description="Peptidase M12A" evidence="15">
    <location>
        <begin position="118"/>
        <end position="314"/>
    </location>
</feature>
<dbReference type="PROSITE" id="PS01186">
    <property type="entry name" value="EGF_2"/>
    <property type="match status" value="1"/>
</dbReference>
<dbReference type="Gene3D" id="3.40.390.10">
    <property type="entry name" value="Collagenase (Catalytic Domain)"/>
    <property type="match status" value="1"/>
</dbReference>
<sequence length="463" mass="53962">MKKTFQNKRRIKIREETRKRLSKRNQKHFDRTLIGMKKLDLLQRRLFRIRRRHHVNHDNIEIKQEKPMGNPSLFQGDIILTEMQIDHIVNDIEIQARRKGIDISDIETKKERKRRRKRAIVTYDYLNWTFPIHYYVDKGVDEKKVDLALAGLEEETCVRFKKNLQPEDDKPGLKYYYGKGCWSFLGKTSDSTPQDISIGDECDKNGVIQHETAHALGVYHQQARPDRDNFVSINISNIIPNTERNFIKESVRNASDYGIAYDYGSAMHYRRTDFSMNGDETINSKTHKLNEKSMGQVQKLSFNDIKLINYKYCNQTCTYKKECYNGGYQNPNDCDSCKCSFGWKGITCQEKVLNHSLCGIQEFEAMKASKKLTINGAKDCYYYITAKKGYKINVHVLSTKLEEFDPCYIGVGVEVKYKKDKTSTGIKICGNIMNQVIKSEDNNIIIHYQGVNGNTFNFSYIRI</sequence>